<dbReference type="PANTHER" id="PTHR43335:SF2">
    <property type="entry name" value="ABC TRANSPORTER, ATP-BINDING PROTEIN"/>
    <property type="match status" value="1"/>
</dbReference>
<dbReference type="Pfam" id="PF00005">
    <property type="entry name" value="ABC_tran"/>
    <property type="match status" value="1"/>
</dbReference>
<dbReference type="SMART" id="SM00382">
    <property type="entry name" value="AAA"/>
    <property type="match status" value="1"/>
</dbReference>
<dbReference type="InterPro" id="IPR017871">
    <property type="entry name" value="ABC_transporter-like_CS"/>
</dbReference>
<dbReference type="Gene3D" id="3.40.50.300">
    <property type="entry name" value="P-loop containing nucleotide triphosphate hydrolases"/>
    <property type="match status" value="1"/>
</dbReference>
<evidence type="ECO:0000256" key="1">
    <source>
        <dbReference type="ARBA" id="ARBA00005417"/>
    </source>
</evidence>
<dbReference type="RefSeq" id="WP_148932754.1">
    <property type="nucleotide sequence ID" value="NZ_VNHS01000013.1"/>
</dbReference>
<dbReference type="OrthoDB" id="9804819at2"/>
<dbReference type="Proteomes" id="UP000323257">
    <property type="component" value="Unassembled WGS sequence"/>
</dbReference>
<keyword evidence="2" id="KW-0813">Transport</keyword>
<comment type="similarity">
    <text evidence="1">Belongs to the ABC transporter superfamily.</text>
</comment>
<organism evidence="6 7">
    <name type="scientific">Paenibacillus methanolicus</name>
    <dbReference type="NCBI Taxonomy" id="582686"/>
    <lineage>
        <taxon>Bacteria</taxon>
        <taxon>Bacillati</taxon>
        <taxon>Bacillota</taxon>
        <taxon>Bacilli</taxon>
        <taxon>Bacillales</taxon>
        <taxon>Paenibacillaceae</taxon>
        <taxon>Paenibacillus</taxon>
    </lineage>
</organism>
<evidence type="ECO:0000256" key="4">
    <source>
        <dbReference type="ARBA" id="ARBA00022840"/>
    </source>
</evidence>
<reference evidence="6 7" key="1">
    <citation type="submission" date="2019-07" db="EMBL/GenBank/DDBJ databases">
        <title>Genomic Encyclopedia of Type Strains, Phase III (KMG-III): the genomes of soil and plant-associated and newly described type strains.</title>
        <authorList>
            <person name="Whitman W."/>
        </authorList>
    </citation>
    <scope>NUCLEOTIDE SEQUENCE [LARGE SCALE GENOMIC DNA]</scope>
    <source>
        <strain evidence="6 7">BL24</strain>
    </source>
</reference>
<sequence length="290" mass="31646">MLTADHLGKKYKQLWALEPLSFQLERGIYGLLGPNGAGKSTLMRLLAGLLAPTTGDASLHGVTVRDVSRSRRRIGYVPQTFRLYPQLTAREWLLHAAKLKNAGTRLEQETQVKRLIAAVRLEDKADQPVGSYSSGMIKRLGIAQALVGTPEAVIVDEPTAGLDPEERLRLRNVLAELAPSAIVLLSTHVLSDIEAVCGQALVLRSGKLLYNGRLGGLAGYAQGRLWQWEASEREWRAMAQERLLSARRTADGILCRTISEYPPTPYAHSAAPTMEEGYLALITGNRGAGS</sequence>
<dbReference type="SUPFAM" id="SSF52540">
    <property type="entry name" value="P-loop containing nucleoside triphosphate hydrolases"/>
    <property type="match status" value="1"/>
</dbReference>
<dbReference type="InterPro" id="IPR003593">
    <property type="entry name" value="AAA+_ATPase"/>
</dbReference>
<evidence type="ECO:0000256" key="2">
    <source>
        <dbReference type="ARBA" id="ARBA00022448"/>
    </source>
</evidence>
<evidence type="ECO:0000313" key="6">
    <source>
        <dbReference type="EMBL" id="TYP69751.1"/>
    </source>
</evidence>
<feature type="domain" description="ABC transporter" evidence="5">
    <location>
        <begin position="2"/>
        <end position="230"/>
    </location>
</feature>
<protein>
    <submittedName>
        <fullName evidence="6">ABC-type multidrug transport system ATPase subunit</fullName>
    </submittedName>
</protein>
<evidence type="ECO:0000259" key="5">
    <source>
        <dbReference type="PROSITE" id="PS50893"/>
    </source>
</evidence>
<evidence type="ECO:0000256" key="3">
    <source>
        <dbReference type="ARBA" id="ARBA00022741"/>
    </source>
</evidence>
<keyword evidence="7" id="KW-1185">Reference proteome</keyword>
<dbReference type="PROSITE" id="PS00211">
    <property type="entry name" value="ABC_TRANSPORTER_1"/>
    <property type="match status" value="1"/>
</dbReference>
<dbReference type="InterPro" id="IPR003439">
    <property type="entry name" value="ABC_transporter-like_ATP-bd"/>
</dbReference>
<dbReference type="PROSITE" id="PS50893">
    <property type="entry name" value="ABC_TRANSPORTER_2"/>
    <property type="match status" value="1"/>
</dbReference>
<evidence type="ECO:0000313" key="7">
    <source>
        <dbReference type="Proteomes" id="UP000323257"/>
    </source>
</evidence>
<dbReference type="PANTHER" id="PTHR43335">
    <property type="entry name" value="ABC TRANSPORTER, ATP-BINDING PROTEIN"/>
    <property type="match status" value="1"/>
</dbReference>
<dbReference type="InterPro" id="IPR027417">
    <property type="entry name" value="P-loop_NTPase"/>
</dbReference>
<name>A0A5S5BRE1_9BACL</name>
<comment type="caution">
    <text evidence="6">The sequence shown here is derived from an EMBL/GenBank/DDBJ whole genome shotgun (WGS) entry which is preliminary data.</text>
</comment>
<keyword evidence="3" id="KW-0547">Nucleotide-binding</keyword>
<dbReference type="AlphaFoldDB" id="A0A5S5BRE1"/>
<proteinExistence type="inferred from homology"/>
<dbReference type="GO" id="GO:0016887">
    <property type="term" value="F:ATP hydrolysis activity"/>
    <property type="evidence" value="ECO:0007669"/>
    <property type="project" value="InterPro"/>
</dbReference>
<accession>A0A5S5BRE1</accession>
<dbReference type="GO" id="GO:0005524">
    <property type="term" value="F:ATP binding"/>
    <property type="evidence" value="ECO:0007669"/>
    <property type="project" value="UniProtKB-KW"/>
</dbReference>
<dbReference type="EMBL" id="VNHS01000013">
    <property type="protein sequence ID" value="TYP69751.1"/>
    <property type="molecule type" value="Genomic_DNA"/>
</dbReference>
<keyword evidence="4" id="KW-0067">ATP-binding</keyword>
<gene>
    <name evidence="6" type="ORF">BCM02_11382</name>
</gene>